<dbReference type="GeneID" id="94195024"/>
<proteinExistence type="predicted"/>
<protein>
    <submittedName>
        <fullName evidence="2">Peptidase M15, putative</fullName>
    </submittedName>
</protein>
<feature type="region of interest" description="Disordered" evidence="1">
    <location>
        <begin position="61"/>
        <end position="84"/>
    </location>
</feature>
<dbReference type="EMBL" id="BPLF01000002">
    <property type="protein sequence ID" value="GIX63543.1"/>
    <property type="molecule type" value="Genomic_DNA"/>
</dbReference>
<reference evidence="2 3" key="1">
    <citation type="submission" date="2021-06" db="EMBL/GenBank/DDBJ databases">
        <title>Genome sequence of Babesia caballi.</title>
        <authorList>
            <person name="Yamagishi J."/>
            <person name="Kidaka T."/>
            <person name="Ochi A."/>
        </authorList>
    </citation>
    <scope>NUCLEOTIDE SEQUENCE [LARGE SCALE GENOMIC DNA]</scope>
    <source>
        <strain evidence="2">USDA-D6B2</strain>
    </source>
</reference>
<evidence type="ECO:0000256" key="1">
    <source>
        <dbReference type="SAM" id="MobiDB-lite"/>
    </source>
</evidence>
<gene>
    <name evidence="2" type="ORF">BcabD6B2_29780</name>
</gene>
<feature type="region of interest" description="Disordered" evidence="1">
    <location>
        <begin position="1180"/>
        <end position="1209"/>
    </location>
</feature>
<dbReference type="Proteomes" id="UP001497744">
    <property type="component" value="Unassembled WGS sequence"/>
</dbReference>
<dbReference type="RefSeq" id="XP_067715612.1">
    <property type="nucleotide sequence ID" value="XM_067859511.1"/>
</dbReference>
<feature type="region of interest" description="Disordered" evidence="1">
    <location>
        <begin position="910"/>
        <end position="930"/>
    </location>
</feature>
<feature type="region of interest" description="Disordered" evidence="1">
    <location>
        <begin position="251"/>
        <end position="278"/>
    </location>
</feature>
<evidence type="ECO:0000313" key="2">
    <source>
        <dbReference type="EMBL" id="GIX63543.1"/>
    </source>
</evidence>
<organism evidence="2 3">
    <name type="scientific">Babesia caballi</name>
    <dbReference type="NCBI Taxonomy" id="5871"/>
    <lineage>
        <taxon>Eukaryota</taxon>
        <taxon>Sar</taxon>
        <taxon>Alveolata</taxon>
        <taxon>Apicomplexa</taxon>
        <taxon>Aconoidasida</taxon>
        <taxon>Piroplasmida</taxon>
        <taxon>Babesiidae</taxon>
        <taxon>Babesia</taxon>
    </lineage>
</organism>
<comment type="caution">
    <text evidence="2">The sequence shown here is derived from an EMBL/GenBank/DDBJ whole genome shotgun (WGS) entry which is preliminary data.</text>
</comment>
<feature type="compositionally biased region" description="Low complexity" evidence="1">
    <location>
        <begin position="267"/>
        <end position="277"/>
    </location>
</feature>
<sequence>MPLLCRLDDGRVAAGYNALSRRSVATASEDNQVALAVLNHVYVLQTHRTYVEVVSKVRSDAEGAGAARRRDPVKNPTRLKNPTPEGFLAEQVKDAVWSLNGGQGRVAELALSNLSPRFVSAEWTPVAVETDDGAVAALCTISIMNRIEMWLPRRSQSEEVYDVEKICDLSSIVASHLNGTSCGSGAVLGRSRRAQNKGEQVPNAVNAGISICHFAPPPVKHAFNGFVGLFAVENHVLALWLRSRGLGETAGDREYYPSRSGGEGPGPERAGPPKAAAHSIDGSGIAKLAAGSHVMNQRKDDLDRFEIAGMRLMFPTSARQTLKRRVECTAIADIESAHVCSLASSLRSEEPGRIVYDVFAATNDGRINVVEMQIEDQSKGGLQIQLGEWKHVFAFSRPAEMLRVRSFHGDRAEFKLLIALVHNAVHFYNVADGTSGSHRCGQHPLLSYHTEPLFMRGGELAQVVLVDAVGTRYTVAVDEEVRVRECGTASCDDVELTTIFYNDTETTVLQVSVGRPALELRRFLRSPNVFATTLAILSRGGDLGHFTAYVGHLVHGKDIPSTDTMITRAEPSAEQSLASLTQPQFRGLAEAHPAFQLWRDLWELLGSQHADGGELADGVNASDARERTATLLYLVAYWEACGDTQRNICALTVKQECASVPLHAVEAVGLGDGLEAVLDGLDQIGVSQQLGHGGAGLAVAGGPGGDVVAVDDDDAHNVAALGLTPDENLLHEGRADIEALELVGGNVLTLAELEEVAGTVHDLEAFVGKELHDVASVVPAVGVERLGSLLRPHEVPQHEAGTLDEELPARRRGARVVLHLGNGAELEDEVTQRAANSALVGVAVVLQGGQADLGGTPTLGDRAGEHGLHVLDVAVGHGRGAESHGPQVAAEGLPDLFQNRVEEPVPGVMSPLAEDGDLGSDSPAHKRAQGRRLGVDPGVDAVQELGEDTGDAGHHGGLQGLHVGDQVAHIAAVVPDTTEMTDNEVLHEALVDVRQRQVAQVGEPNVRVHAVAGRHEAGEERDERQVRVHSTLGDTAGTGGVDDGGDISALAAGRLHNLVTVFLYKVVHQHVGAAERLQNLLVLLRRGVEQNEPANHGQLVAQTRKNWQLGSVNADGAQLGLLEDLQQRLVTHALVQGHSHQPVGNAGVVSQEPVGAVGSPDAQELGLLQVDVVDDGAEEETRLGDQGGTNDHGGSHALDRLEWATGKLT</sequence>
<accession>A0AAV4LUW1</accession>
<feature type="compositionally biased region" description="Basic and acidic residues" evidence="1">
    <location>
        <begin position="1193"/>
        <end position="1202"/>
    </location>
</feature>
<name>A0AAV4LUW1_BABCB</name>
<dbReference type="AlphaFoldDB" id="A0AAV4LUW1"/>
<evidence type="ECO:0000313" key="3">
    <source>
        <dbReference type="Proteomes" id="UP001497744"/>
    </source>
</evidence>
<keyword evidence="3" id="KW-1185">Reference proteome</keyword>